<reference evidence="5" key="1">
    <citation type="submission" date="2021-01" db="UniProtKB">
        <authorList>
            <consortium name="EnsemblMetazoa"/>
        </authorList>
    </citation>
    <scope>IDENTIFICATION</scope>
</reference>
<dbReference type="GO" id="GO:0005829">
    <property type="term" value="C:cytosol"/>
    <property type="evidence" value="ECO:0007669"/>
    <property type="project" value="TreeGrafter"/>
</dbReference>
<comment type="subcellular location">
    <subcellularLocation>
        <location evidence="1">Cytoplasm</location>
    </subcellularLocation>
</comment>
<dbReference type="Gene3D" id="2.60.120.820">
    <property type="entry name" value="PHR domain"/>
    <property type="match status" value="1"/>
</dbReference>
<feature type="region of interest" description="Disordered" evidence="3">
    <location>
        <begin position="1"/>
        <end position="23"/>
    </location>
</feature>
<protein>
    <recommendedName>
        <fullName evidence="4">BTB domain-containing protein</fullName>
    </recommendedName>
</protein>
<dbReference type="SUPFAM" id="SSF54695">
    <property type="entry name" value="POZ domain"/>
    <property type="match status" value="1"/>
</dbReference>
<dbReference type="SMART" id="SM00875">
    <property type="entry name" value="BACK"/>
    <property type="match status" value="1"/>
</dbReference>
<dbReference type="OrthoDB" id="636773at2759"/>
<dbReference type="Gene3D" id="1.25.40.420">
    <property type="match status" value="1"/>
</dbReference>
<dbReference type="SMART" id="SM00225">
    <property type="entry name" value="BTB"/>
    <property type="match status" value="1"/>
</dbReference>
<dbReference type="PANTHER" id="PTHR45774">
    <property type="entry name" value="BTB/POZ DOMAIN-CONTAINING"/>
    <property type="match status" value="1"/>
</dbReference>
<name>A0A7M5WZA9_9CNID</name>
<evidence type="ECO:0000256" key="1">
    <source>
        <dbReference type="ARBA" id="ARBA00004496"/>
    </source>
</evidence>
<dbReference type="Gene3D" id="3.30.710.10">
    <property type="entry name" value="Potassium Channel Kv1.1, Chain A"/>
    <property type="match status" value="1"/>
</dbReference>
<dbReference type="GeneID" id="136811088"/>
<dbReference type="RefSeq" id="XP_066923787.1">
    <property type="nucleotide sequence ID" value="XM_067067686.1"/>
</dbReference>
<proteinExistence type="predicted"/>
<accession>A0A7M5WZA9</accession>
<dbReference type="EnsemblMetazoa" id="CLYHEMT015166.1">
    <property type="protein sequence ID" value="CLYHEMP015166.1"/>
    <property type="gene ID" value="CLYHEMG015166"/>
</dbReference>
<dbReference type="PROSITE" id="PS50097">
    <property type="entry name" value="BTB"/>
    <property type="match status" value="1"/>
</dbReference>
<evidence type="ECO:0000259" key="4">
    <source>
        <dbReference type="PROSITE" id="PS50097"/>
    </source>
</evidence>
<dbReference type="Proteomes" id="UP000594262">
    <property type="component" value="Unplaced"/>
</dbReference>
<feature type="domain" description="BTB" evidence="4">
    <location>
        <begin position="38"/>
        <end position="108"/>
    </location>
</feature>
<dbReference type="GO" id="GO:0022008">
    <property type="term" value="P:neurogenesis"/>
    <property type="evidence" value="ECO:0007669"/>
    <property type="project" value="TreeGrafter"/>
</dbReference>
<keyword evidence="6" id="KW-1185">Reference proteome</keyword>
<dbReference type="InterPro" id="IPR000210">
    <property type="entry name" value="BTB/POZ_dom"/>
</dbReference>
<keyword evidence="2" id="KW-0963">Cytoplasm</keyword>
<evidence type="ECO:0000313" key="6">
    <source>
        <dbReference type="Proteomes" id="UP000594262"/>
    </source>
</evidence>
<dbReference type="Pfam" id="PF00651">
    <property type="entry name" value="BTB"/>
    <property type="match status" value="1"/>
</dbReference>
<dbReference type="InterPro" id="IPR012983">
    <property type="entry name" value="PHR"/>
</dbReference>
<dbReference type="PANTHER" id="PTHR45774:SF3">
    <property type="entry name" value="BTB (POZ) DOMAIN-CONTAINING 2B-RELATED"/>
    <property type="match status" value="1"/>
</dbReference>
<dbReference type="RefSeq" id="XP_066923789.1">
    <property type="nucleotide sequence ID" value="XM_067067688.1"/>
</dbReference>
<dbReference type="Pfam" id="PF07707">
    <property type="entry name" value="BACK"/>
    <property type="match status" value="1"/>
</dbReference>
<dbReference type="InterPro" id="IPR011333">
    <property type="entry name" value="SKP1/BTB/POZ_sf"/>
</dbReference>
<dbReference type="InterPro" id="IPR038648">
    <property type="entry name" value="PHR_sf"/>
</dbReference>
<evidence type="ECO:0000313" key="5">
    <source>
        <dbReference type="EnsemblMetazoa" id="CLYHEMP015166.1"/>
    </source>
</evidence>
<evidence type="ECO:0000256" key="3">
    <source>
        <dbReference type="SAM" id="MobiDB-lite"/>
    </source>
</evidence>
<evidence type="ECO:0000256" key="2">
    <source>
        <dbReference type="ARBA" id="ARBA00022490"/>
    </source>
</evidence>
<dbReference type="InterPro" id="IPR011705">
    <property type="entry name" value="BACK"/>
</dbReference>
<dbReference type="AlphaFoldDB" id="A0A7M5WZA9"/>
<organism evidence="5 6">
    <name type="scientific">Clytia hemisphaerica</name>
    <dbReference type="NCBI Taxonomy" id="252671"/>
    <lineage>
        <taxon>Eukaryota</taxon>
        <taxon>Metazoa</taxon>
        <taxon>Cnidaria</taxon>
        <taxon>Hydrozoa</taxon>
        <taxon>Hydroidolina</taxon>
        <taxon>Leptothecata</taxon>
        <taxon>Obeliida</taxon>
        <taxon>Clytiidae</taxon>
        <taxon>Clytia</taxon>
    </lineage>
</organism>
<sequence length="446" mass="51083">MSESPNAHRNIENPPQWQTTKTNVKGRNEHMYLNSLISDVQFCIGKKTNHKKTIPAHKFVLGTSSPVFFAMLYGEFSKTDIIEIEDCETEAFLELLRFIYYDEVHLTGQNVVDVLYLANKYIVPVLSKECVNYLLDNVQTENVLSVLNAAVCFGESRLEKHCWSILSRRTTEILASDSFIDIDRQLLVSVLQKDNLNVCEIDVFNSVKRWAEAECSRKELEINIENQKVVLESLLYLIRFPVMTAKEFALGPARSELLPLEDVKSIFIYLNSNVKEKSLKYPLTRREFKPHCCSRYVKPMKNYLWRYDEKDTDAIRFKADQEIFLAGIGLYGSPCGGEYTVSVEIVIESEPVHKHSSSFTCPPYPEMNPIENPPIHSIMFDDPLRIKEETYYDIFVLLDGPPSFAGDDGRQNVTEEGVNFVFENSSGSTNGTSFDEGQIPTLLFYF</sequence>
<dbReference type="Pfam" id="PF08005">
    <property type="entry name" value="PHR"/>
    <property type="match status" value="1"/>
</dbReference>